<dbReference type="GO" id="GO:0016787">
    <property type="term" value="F:hydrolase activity"/>
    <property type="evidence" value="ECO:0007669"/>
    <property type="project" value="UniProtKB-KW"/>
</dbReference>
<dbReference type="InterPro" id="IPR000868">
    <property type="entry name" value="Isochorismatase-like_dom"/>
</dbReference>
<reference evidence="3" key="1">
    <citation type="submission" date="2019-08" db="EMBL/GenBank/DDBJ databases">
        <authorList>
            <person name="Kucharzyk K."/>
            <person name="Murdoch R.W."/>
            <person name="Higgins S."/>
            <person name="Loffler F."/>
        </authorList>
    </citation>
    <scope>NUCLEOTIDE SEQUENCE</scope>
</reference>
<sequence length="107" mass="11670">MGGEEIVTKHSPDSFFGTNLKDKLENKGVDALVVCGMMTHMCIDTTVRSARNHGYPVVLIEDAVATRDLLWQGTTVPAEQVQYAYMAALNGAFAKVQTADAWIEAHT</sequence>
<keyword evidence="1" id="KW-0378">Hydrolase</keyword>
<dbReference type="Gene3D" id="3.40.50.850">
    <property type="entry name" value="Isochorismatase-like"/>
    <property type="match status" value="1"/>
</dbReference>
<protein>
    <recommendedName>
        <fullName evidence="2">Isochorismatase-like domain-containing protein</fullName>
    </recommendedName>
</protein>
<dbReference type="Pfam" id="PF00857">
    <property type="entry name" value="Isochorismatase"/>
    <property type="match status" value="1"/>
</dbReference>
<gene>
    <name evidence="3" type="ORF">SDC9_197326</name>
</gene>
<dbReference type="SUPFAM" id="SSF52499">
    <property type="entry name" value="Isochorismatase-like hydrolases"/>
    <property type="match status" value="1"/>
</dbReference>
<dbReference type="EMBL" id="VSSQ01113190">
    <property type="protein sequence ID" value="MPN49704.1"/>
    <property type="molecule type" value="Genomic_DNA"/>
</dbReference>
<name>A0A645IN04_9ZZZZ</name>
<dbReference type="AlphaFoldDB" id="A0A645IN04"/>
<accession>A0A645IN04</accession>
<proteinExistence type="predicted"/>
<evidence type="ECO:0000313" key="3">
    <source>
        <dbReference type="EMBL" id="MPN49704.1"/>
    </source>
</evidence>
<dbReference type="PANTHER" id="PTHR43540:SF1">
    <property type="entry name" value="ISOCHORISMATASE HYDROLASE"/>
    <property type="match status" value="1"/>
</dbReference>
<comment type="caution">
    <text evidence="3">The sequence shown here is derived from an EMBL/GenBank/DDBJ whole genome shotgun (WGS) entry which is preliminary data.</text>
</comment>
<evidence type="ECO:0000256" key="1">
    <source>
        <dbReference type="ARBA" id="ARBA00022801"/>
    </source>
</evidence>
<dbReference type="InterPro" id="IPR036380">
    <property type="entry name" value="Isochorismatase-like_sf"/>
</dbReference>
<dbReference type="PANTHER" id="PTHR43540">
    <property type="entry name" value="PEROXYUREIDOACRYLATE/UREIDOACRYLATE AMIDOHYDROLASE-RELATED"/>
    <property type="match status" value="1"/>
</dbReference>
<feature type="domain" description="Isochorismatase-like" evidence="2">
    <location>
        <begin position="3"/>
        <end position="99"/>
    </location>
</feature>
<evidence type="ECO:0000259" key="2">
    <source>
        <dbReference type="Pfam" id="PF00857"/>
    </source>
</evidence>
<organism evidence="3">
    <name type="scientific">bioreactor metagenome</name>
    <dbReference type="NCBI Taxonomy" id="1076179"/>
    <lineage>
        <taxon>unclassified sequences</taxon>
        <taxon>metagenomes</taxon>
        <taxon>ecological metagenomes</taxon>
    </lineage>
</organism>
<dbReference type="InterPro" id="IPR050272">
    <property type="entry name" value="Isochorismatase-like_hydrls"/>
</dbReference>